<dbReference type="Proteomes" id="UP001143480">
    <property type="component" value="Unassembled WGS sequence"/>
</dbReference>
<reference evidence="2" key="2">
    <citation type="submission" date="2023-01" db="EMBL/GenBank/DDBJ databases">
        <authorList>
            <person name="Sun Q."/>
            <person name="Evtushenko L."/>
        </authorList>
    </citation>
    <scope>NUCLEOTIDE SEQUENCE</scope>
    <source>
        <strain evidence="2">VKM Ac-1321</strain>
    </source>
</reference>
<evidence type="ECO:0000256" key="1">
    <source>
        <dbReference type="SAM" id="MobiDB-lite"/>
    </source>
</evidence>
<evidence type="ECO:0000313" key="3">
    <source>
        <dbReference type="Proteomes" id="UP001143480"/>
    </source>
</evidence>
<dbReference type="RefSeq" id="WP_261961845.1">
    <property type="nucleotide sequence ID" value="NZ_BAAAXA010000001.1"/>
</dbReference>
<keyword evidence="3" id="KW-1185">Reference proteome</keyword>
<organism evidence="2 3">
    <name type="scientific">Dactylosporangium matsuzakiense</name>
    <dbReference type="NCBI Taxonomy" id="53360"/>
    <lineage>
        <taxon>Bacteria</taxon>
        <taxon>Bacillati</taxon>
        <taxon>Actinomycetota</taxon>
        <taxon>Actinomycetes</taxon>
        <taxon>Micromonosporales</taxon>
        <taxon>Micromonosporaceae</taxon>
        <taxon>Dactylosporangium</taxon>
    </lineage>
</organism>
<sequence length="256" mass="27731">MSKKQQRAVPAANPTTTANPATSSTSSATVPATPTPTVKVMIVCVPDELPGEALTSRQLDKHFNVSGTLAPRFWASPGMWMWQRSQLVDARKGQPTYCAGGPARLLDLAGMRHAAGLGAGVRHQVWSRVVQGTRPAMPWPQLLQQHLADPAKLPLDEAINRYNNQPRVIAMRMHNAVTVGAGRLDLRELEMFQAGPVAYQHYRATTALAADTVITADGARLAPASDAFAHRVTYLEQATHYLAGIDETQRLLAVTL</sequence>
<gene>
    <name evidence="2" type="ORF">GCM10017581_064170</name>
</gene>
<dbReference type="EMBL" id="BSFP01000048">
    <property type="protein sequence ID" value="GLL04670.1"/>
    <property type="molecule type" value="Genomic_DNA"/>
</dbReference>
<proteinExistence type="predicted"/>
<dbReference type="AlphaFoldDB" id="A0A9W6KQQ0"/>
<evidence type="ECO:0000313" key="2">
    <source>
        <dbReference type="EMBL" id="GLL04670.1"/>
    </source>
</evidence>
<feature type="compositionally biased region" description="Low complexity" evidence="1">
    <location>
        <begin position="8"/>
        <end position="32"/>
    </location>
</feature>
<accession>A0A9W6KQQ0</accession>
<feature type="region of interest" description="Disordered" evidence="1">
    <location>
        <begin position="1"/>
        <end position="32"/>
    </location>
</feature>
<protein>
    <submittedName>
        <fullName evidence="2">Uncharacterized protein</fullName>
    </submittedName>
</protein>
<reference evidence="2" key="1">
    <citation type="journal article" date="2014" name="Int. J. Syst. Evol. Microbiol.">
        <title>Complete genome sequence of Corynebacterium casei LMG S-19264T (=DSM 44701T), isolated from a smear-ripened cheese.</title>
        <authorList>
            <consortium name="US DOE Joint Genome Institute (JGI-PGF)"/>
            <person name="Walter F."/>
            <person name="Albersmeier A."/>
            <person name="Kalinowski J."/>
            <person name="Ruckert C."/>
        </authorList>
    </citation>
    <scope>NUCLEOTIDE SEQUENCE</scope>
    <source>
        <strain evidence="2">VKM Ac-1321</strain>
    </source>
</reference>
<name>A0A9W6KQQ0_9ACTN</name>
<comment type="caution">
    <text evidence="2">The sequence shown here is derived from an EMBL/GenBank/DDBJ whole genome shotgun (WGS) entry which is preliminary data.</text>
</comment>